<evidence type="ECO:0000313" key="1">
    <source>
        <dbReference type="EMBL" id="KAF2758452.1"/>
    </source>
</evidence>
<proteinExistence type="predicted"/>
<dbReference type="Proteomes" id="UP000799437">
    <property type="component" value="Unassembled WGS sequence"/>
</dbReference>
<dbReference type="AlphaFoldDB" id="A0A6A6W6E9"/>
<name>A0A6A6W6E9_9PEZI</name>
<organism evidence="1 2">
    <name type="scientific">Pseudovirgaria hyperparasitica</name>
    <dbReference type="NCBI Taxonomy" id="470096"/>
    <lineage>
        <taxon>Eukaryota</taxon>
        <taxon>Fungi</taxon>
        <taxon>Dikarya</taxon>
        <taxon>Ascomycota</taxon>
        <taxon>Pezizomycotina</taxon>
        <taxon>Dothideomycetes</taxon>
        <taxon>Dothideomycetes incertae sedis</taxon>
        <taxon>Acrospermales</taxon>
        <taxon>Acrospermaceae</taxon>
        <taxon>Pseudovirgaria</taxon>
    </lineage>
</organism>
<dbReference type="RefSeq" id="XP_033600903.1">
    <property type="nucleotide sequence ID" value="XM_033741007.1"/>
</dbReference>
<evidence type="ECO:0000313" key="2">
    <source>
        <dbReference type="Proteomes" id="UP000799437"/>
    </source>
</evidence>
<accession>A0A6A6W6E9</accession>
<protein>
    <submittedName>
        <fullName evidence="1">Uncharacterized protein</fullName>
    </submittedName>
</protein>
<gene>
    <name evidence="1" type="ORF">EJ05DRAFT_351552</name>
</gene>
<dbReference type="EMBL" id="ML996571">
    <property type="protein sequence ID" value="KAF2758452.1"/>
    <property type="molecule type" value="Genomic_DNA"/>
</dbReference>
<dbReference type="GeneID" id="54482061"/>
<sequence>MRRSRLNFSLGGRGQSAVGYWQIRLCENQILISSQLYTTMCVLCLLPQCYVTLRYVRPCKRGYLQTHATRNAILIDFCHKAPNLSFSRMSRRRKPISRALSKA</sequence>
<reference evidence="1" key="1">
    <citation type="journal article" date="2020" name="Stud. Mycol.">
        <title>101 Dothideomycetes genomes: a test case for predicting lifestyles and emergence of pathogens.</title>
        <authorList>
            <person name="Haridas S."/>
            <person name="Albert R."/>
            <person name="Binder M."/>
            <person name="Bloem J."/>
            <person name="Labutti K."/>
            <person name="Salamov A."/>
            <person name="Andreopoulos B."/>
            <person name="Baker S."/>
            <person name="Barry K."/>
            <person name="Bills G."/>
            <person name="Bluhm B."/>
            <person name="Cannon C."/>
            <person name="Castanera R."/>
            <person name="Culley D."/>
            <person name="Daum C."/>
            <person name="Ezra D."/>
            <person name="Gonzalez J."/>
            <person name="Henrissat B."/>
            <person name="Kuo A."/>
            <person name="Liang C."/>
            <person name="Lipzen A."/>
            <person name="Lutzoni F."/>
            <person name="Magnuson J."/>
            <person name="Mondo S."/>
            <person name="Nolan M."/>
            <person name="Ohm R."/>
            <person name="Pangilinan J."/>
            <person name="Park H.-J."/>
            <person name="Ramirez L."/>
            <person name="Alfaro M."/>
            <person name="Sun H."/>
            <person name="Tritt A."/>
            <person name="Yoshinaga Y."/>
            <person name="Zwiers L.-H."/>
            <person name="Turgeon B."/>
            <person name="Goodwin S."/>
            <person name="Spatafora J."/>
            <person name="Crous P."/>
            <person name="Grigoriev I."/>
        </authorList>
    </citation>
    <scope>NUCLEOTIDE SEQUENCE</scope>
    <source>
        <strain evidence="1">CBS 121739</strain>
    </source>
</reference>
<keyword evidence="2" id="KW-1185">Reference proteome</keyword>